<proteinExistence type="predicted"/>
<evidence type="ECO:0000313" key="1">
    <source>
        <dbReference type="EMBL" id="HIU93132.1"/>
    </source>
</evidence>
<dbReference type="AlphaFoldDB" id="A0A9D1SSG9"/>
<reference evidence="1" key="1">
    <citation type="submission" date="2020-10" db="EMBL/GenBank/DDBJ databases">
        <authorList>
            <person name="Gilroy R."/>
        </authorList>
    </citation>
    <scope>NUCLEOTIDE SEQUENCE</scope>
    <source>
        <strain evidence="1">CHK154-7741</strain>
    </source>
</reference>
<gene>
    <name evidence="1" type="ORF">IAD26_08375</name>
</gene>
<dbReference type="Proteomes" id="UP000886748">
    <property type="component" value="Unassembled WGS sequence"/>
</dbReference>
<comment type="caution">
    <text evidence="1">The sequence shown here is derived from an EMBL/GenBank/DDBJ whole genome shotgun (WGS) entry which is preliminary data.</text>
</comment>
<organism evidence="1 2">
    <name type="scientific">Candidatus Limenecus avicola</name>
    <dbReference type="NCBI Taxonomy" id="2840847"/>
    <lineage>
        <taxon>Bacteria</taxon>
        <taxon>Bacillati</taxon>
        <taxon>Bacillota</taxon>
        <taxon>Clostridia</taxon>
        <taxon>Eubacteriales</taxon>
        <taxon>Clostridiaceae</taxon>
        <taxon>Clostridiaceae incertae sedis</taxon>
        <taxon>Candidatus Limenecus</taxon>
    </lineage>
</organism>
<sequence length="259" mass="28727">MAQNAIVETIPQLSLINDLDVNLVSATLTKVKTLQSTLKNILTENHDYGKIQGCGDKPTLLKPGAEKILMALSITSSYELVEHTESFEDKGFFAYTVKCTLLKNGQKITEGLGHANSKEKKWAYEFVYEKDLPPGTDKELLKKKKIESAKGTFYKYEIEADANSKANTILKMAKKRAQIDAVLTVASLSEIFTQDFDDLPSETQPTVQPVVNKIKQDTQAAKDFYCDDCGAGITEKVANYSTEKFGRTLCMACQKTINS</sequence>
<accession>A0A9D1SSG9</accession>
<dbReference type="EMBL" id="DVOD01000060">
    <property type="protein sequence ID" value="HIU93132.1"/>
    <property type="molecule type" value="Genomic_DNA"/>
</dbReference>
<evidence type="ECO:0000313" key="2">
    <source>
        <dbReference type="Proteomes" id="UP000886748"/>
    </source>
</evidence>
<reference evidence="1" key="2">
    <citation type="journal article" date="2021" name="PeerJ">
        <title>Extensive microbial diversity within the chicken gut microbiome revealed by metagenomics and culture.</title>
        <authorList>
            <person name="Gilroy R."/>
            <person name="Ravi A."/>
            <person name="Getino M."/>
            <person name="Pursley I."/>
            <person name="Horton D.L."/>
            <person name="Alikhan N.F."/>
            <person name="Baker D."/>
            <person name="Gharbi K."/>
            <person name="Hall N."/>
            <person name="Watson M."/>
            <person name="Adriaenssens E.M."/>
            <person name="Foster-Nyarko E."/>
            <person name="Jarju S."/>
            <person name="Secka A."/>
            <person name="Antonio M."/>
            <person name="Oren A."/>
            <person name="Chaudhuri R.R."/>
            <person name="La Ragione R."/>
            <person name="Hildebrand F."/>
            <person name="Pallen M.J."/>
        </authorList>
    </citation>
    <scope>NUCLEOTIDE SEQUENCE</scope>
    <source>
        <strain evidence="1">CHK154-7741</strain>
    </source>
</reference>
<protein>
    <submittedName>
        <fullName evidence="1">Uncharacterized protein</fullName>
    </submittedName>
</protein>
<name>A0A9D1SSG9_9CLOT</name>